<organism evidence="1 2">
    <name type="scientific">Rhabditophanes sp. KR3021</name>
    <dbReference type="NCBI Taxonomy" id="114890"/>
    <lineage>
        <taxon>Eukaryota</taxon>
        <taxon>Metazoa</taxon>
        <taxon>Ecdysozoa</taxon>
        <taxon>Nematoda</taxon>
        <taxon>Chromadorea</taxon>
        <taxon>Rhabditida</taxon>
        <taxon>Tylenchina</taxon>
        <taxon>Panagrolaimomorpha</taxon>
        <taxon>Strongyloidoidea</taxon>
        <taxon>Alloionematidae</taxon>
        <taxon>Rhabditophanes</taxon>
    </lineage>
</organism>
<evidence type="ECO:0000313" key="2">
    <source>
        <dbReference type="WBParaSite" id="RSKR_0000922200.1"/>
    </source>
</evidence>
<name>A0AC35U9Y9_9BILA</name>
<reference evidence="2" key="1">
    <citation type="submission" date="2016-11" db="UniProtKB">
        <authorList>
            <consortium name="WormBaseParasite"/>
        </authorList>
    </citation>
    <scope>IDENTIFICATION</scope>
    <source>
        <strain evidence="2">KR3021</strain>
    </source>
</reference>
<sequence length="335" mass="39490">MGTRANYCQQFDNQLPFEVKDGVFKDYRPVVPHCYICSRTQSSKVRLFKWPRKDEKRREWCGFFDIAESGVVADFINTYICSLHFEPTMFLYREGKIYWVSGGNPTHKSGHEESSGIYPWEMTVNKREPYLNIDIQDLIEKAKREVMYKEHIVITYRESNFRNASVEKHPVAMVRDKRLPNYFFEFSHNRKNNTGTDFFYCLSCRRAKDKLGVKDNVRTISIKGSDIISKHHPFVNHHYGCQPIFDAEAYESLIEVVGNEEWNGEVSEVVQPNTVFKKKRNLRKRRGGCKRNNYICREGYCCKFRTPQSNIYCSICLKTFTIISDLVKHLYADHQ</sequence>
<dbReference type="WBParaSite" id="RSKR_0000922200.1">
    <property type="protein sequence ID" value="RSKR_0000922200.1"/>
    <property type="gene ID" value="RSKR_0000922200"/>
</dbReference>
<evidence type="ECO:0000313" key="1">
    <source>
        <dbReference type="Proteomes" id="UP000095286"/>
    </source>
</evidence>
<dbReference type="Proteomes" id="UP000095286">
    <property type="component" value="Unplaced"/>
</dbReference>
<proteinExistence type="predicted"/>
<accession>A0AC35U9Y9</accession>
<protein>
    <submittedName>
        <fullName evidence="2">C2H2-type domain-containing protein</fullName>
    </submittedName>
</protein>